<keyword evidence="4 6" id="KW-1133">Transmembrane helix</keyword>
<dbReference type="PANTHER" id="PTHR30619">
    <property type="entry name" value="DNA INTERNALIZATION/COMPETENCE PROTEIN COMEC/REC2"/>
    <property type="match status" value="1"/>
</dbReference>
<dbReference type="Proteomes" id="UP000177698">
    <property type="component" value="Unassembled WGS sequence"/>
</dbReference>
<organism evidence="8 9">
    <name type="scientific">Candidatus Roizmanbacteria bacterium RIFCSPLOWO2_01_FULL_37_12</name>
    <dbReference type="NCBI Taxonomy" id="1802056"/>
    <lineage>
        <taxon>Bacteria</taxon>
        <taxon>Candidatus Roizmaniibacteriota</taxon>
    </lineage>
</organism>
<keyword evidence="5 6" id="KW-0472">Membrane</keyword>
<dbReference type="PANTHER" id="PTHR30619:SF7">
    <property type="entry name" value="BETA-LACTAMASE DOMAIN PROTEIN"/>
    <property type="match status" value="1"/>
</dbReference>
<feature type="transmembrane region" description="Helical" evidence="6">
    <location>
        <begin position="121"/>
        <end position="138"/>
    </location>
</feature>
<feature type="transmembrane region" description="Helical" evidence="6">
    <location>
        <begin position="244"/>
        <end position="268"/>
    </location>
</feature>
<dbReference type="NCBIfam" id="TIGR00360">
    <property type="entry name" value="ComEC_N-term"/>
    <property type="match status" value="1"/>
</dbReference>
<comment type="subcellular location">
    <subcellularLocation>
        <location evidence="1">Cell membrane</location>
        <topology evidence="1">Multi-pass membrane protein</topology>
    </subcellularLocation>
</comment>
<name>A0A1F7IF07_9BACT</name>
<reference evidence="8 9" key="1">
    <citation type="journal article" date="2016" name="Nat. Commun.">
        <title>Thousands of microbial genomes shed light on interconnected biogeochemical processes in an aquifer system.</title>
        <authorList>
            <person name="Anantharaman K."/>
            <person name="Brown C.T."/>
            <person name="Hug L.A."/>
            <person name="Sharon I."/>
            <person name="Castelle C.J."/>
            <person name="Probst A.J."/>
            <person name="Thomas B.C."/>
            <person name="Singh A."/>
            <person name="Wilkins M.J."/>
            <person name="Karaoz U."/>
            <person name="Brodie E.L."/>
            <person name="Williams K.H."/>
            <person name="Hubbard S.S."/>
            <person name="Banfield J.F."/>
        </authorList>
    </citation>
    <scope>NUCLEOTIDE SEQUENCE [LARGE SCALE GENOMIC DNA]</scope>
</reference>
<keyword evidence="2" id="KW-1003">Cell membrane</keyword>
<evidence type="ECO:0000256" key="3">
    <source>
        <dbReference type="ARBA" id="ARBA00022692"/>
    </source>
</evidence>
<evidence type="ECO:0000256" key="2">
    <source>
        <dbReference type="ARBA" id="ARBA00022475"/>
    </source>
</evidence>
<evidence type="ECO:0000256" key="5">
    <source>
        <dbReference type="ARBA" id="ARBA00023136"/>
    </source>
</evidence>
<protein>
    <recommendedName>
        <fullName evidence="7">ComEC/Rec2-related protein domain-containing protein</fullName>
    </recommendedName>
</protein>
<feature type="transmembrane region" description="Helical" evidence="6">
    <location>
        <begin position="78"/>
        <end position="94"/>
    </location>
</feature>
<accession>A0A1F7IF07</accession>
<feature type="transmembrane region" description="Helical" evidence="6">
    <location>
        <begin position="182"/>
        <end position="200"/>
    </location>
</feature>
<evidence type="ECO:0000256" key="6">
    <source>
        <dbReference type="SAM" id="Phobius"/>
    </source>
</evidence>
<evidence type="ECO:0000313" key="8">
    <source>
        <dbReference type="EMBL" id="OGK41934.1"/>
    </source>
</evidence>
<dbReference type="InterPro" id="IPR052159">
    <property type="entry name" value="Competence_DNA_uptake"/>
</dbReference>
<evidence type="ECO:0000256" key="4">
    <source>
        <dbReference type="ARBA" id="ARBA00022989"/>
    </source>
</evidence>
<feature type="transmembrane region" description="Helical" evidence="6">
    <location>
        <begin position="212"/>
        <end position="232"/>
    </location>
</feature>
<gene>
    <name evidence="8" type="ORF">A2954_02700</name>
</gene>
<evidence type="ECO:0000313" key="9">
    <source>
        <dbReference type="Proteomes" id="UP000177698"/>
    </source>
</evidence>
<proteinExistence type="predicted"/>
<comment type="caution">
    <text evidence="8">The sequence shown here is derived from an EMBL/GenBank/DDBJ whole genome shotgun (WGS) entry which is preliminary data.</text>
</comment>
<dbReference type="STRING" id="1802056.A2954_02700"/>
<evidence type="ECO:0000256" key="1">
    <source>
        <dbReference type="ARBA" id="ARBA00004651"/>
    </source>
</evidence>
<dbReference type="InterPro" id="IPR004477">
    <property type="entry name" value="ComEC_N"/>
</dbReference>
<dbReference type="EMBL" id="MGAG01000008">
    <property type="protein sequence ID" value="OGK41934.1"/>
    <property type="molecule type" value="Genomic_DNA"/>
</dbReference>
<dbReference type="AlphaFoldDB" id="A0A1F7IF07"/>
<feature type="transmembrane region" description="Helical" evidence="6">
    <location>
        <begin position="49"/>
        <end position="71"/>
    </location>
</feature>
<evidence type="ECO:0000259" key="7">
    <source>
        <dbReference type="Pfam" id="PF03772"/>
    </source>
</evidence>
<feature type="domain" description="ComEC/Rec2-related protein" evidence="7">
    <location>
        <begin position="28"/>
        <end position="268"/>
    </location>
</feature>
<dbReference type="GO" id="GO:0005886">
    <property type="term" value="C:plasma membrane"/>
    <property type="evidence" value="ECO:0007669"/>
    <property type="project" value="UniProtKB-SubCell"/>
</dbReference>
<keyword evidence="3 6" id="KW-0812">Transmembrane</keyword>
<sequence length="270" mass="30343">MEQFTPEIFTSVINSYLPEPHASLLNGMLFGINLKTSNAFYEQLKVVGLLHIVVLSGMNITLVGSILINVFSFISKRKAALITILIIILFIIFVGAQAPIIRAGFMGILTLVAFLYGRKSLVLFALFLSAVFIFIFWPEWIKTISLQLSYAATLGIILFGQTREIKTESQIERFVHTVKKDIRISLAAQVFTAPIIFLYFKQVSVISPVSNLFVSFLIGPLTLLGFVTAFFGKIHYSLGLLPSYLCYGLLSYMIFVIETLSKMPFVYFKF</sequence>
<dbReference type="Pfam" id="PF03772">
    <property type="entry name" value="Competence"/>
    <property type="match status" value="1"/>
</dbReference>